<dbReference type="Pfam" id="PF00903">
    <property type="entry name" value="Glyoxalase"/>
    <property type="match status" value="2"/>
</dbReference>
<evidence type="ECO:0000313" key="3">
    <source>
        <dbReference type="Proteomes" id="UP001501035"/>
    </source>
</evidence>
<dbReference type="CDD" id="cd07247">
    <property type="entry name" value="SgaA_N_like"/>
    <property type="match status" value="1"/>
</dbReference>
<dbReference type="InterPro" id="IPR004360">
    <property type="entry name" value="Glyas_Fos-R_dOase_dom"/>
</dbReference>
<dbReference type="Gene3D" id="3.10.180.10">
    <property type="entry name" value="2,3-Dihydroxybiphenyl 1,2-Dioxygenase, domain 1"/>
    <property type="match status" value="2"/>
</dbReference>
<dbReference type="PROSITE" id="PS51819">
    <property type="entry name" value="VOC"/>
    <property type="match status" value="2"/>
</dbReference>
<comment type="caution">
    <text evidence="2">The sequence shown here is derived from an EMBL/GenBank/DDBJ whole genome shotgun (WGS) entry which is preliminary data.</text>
</comment>
<feature type="domain" description="VOC" evidence="1">
    <location>
        <begin position="10"/>
        <end position="125"/>
    </location>
</feature>
<keyword evidence="3" id="KW-1185">Reference proteome</keyword>
<name>A0ABP6L8A6_9ACTN</name>
<dbReference type="Proteomes" id="UP001501035">
    <property type="component" value="Unassembled WGS sequence"/>
</dbReference>
<evidence type="ECO:0000313" key="2">
    <source>
        <dbReference type="EMBL" id="GAA3033400.1"/>
    </source>
</evidence>
<proteinExistence type="predicted"/>
<sequence>MTAYSAPVGAPIWFDLATNDPVTAASFYNEVFGWAAEVANTEFGGYQNFILNGRRVAGMMPSMPNSGSPENVWSVYLRTTDAAATSRAAAKAGGQVLVEPMKVGDEGTMAVFIDPAGAAIGAWESDTHTGFSEWGVPGAPYWFESLTLGQSAAIPFYENVFAARAQAVEGAPGNYTQLFWGDTSYAGIMDASGMLAEGAPSTWGVYITVDDVETTLQKVVDLGGTIIVGPDATPWGILATVVDPLGAVISIGKAPAESS</sequence>
<dbReference type="RefSeq" id="WP_290706241.1">
    <property type="nucleotide sequence ID" value="NZ_BAAAVS010000020.1"/>
</dbReference>
<accession>A0ABP6L8A6</accession>
<dbReference type="PANTHER" id="PTHR33993">
    <property type="entry name" value="GLYOXALASE-RELATED"/>
    <property type="match status" value="1"/>
</dbReference>
<feature type="domain" description="VOC" evidence="1">
    <location>
        <begin position="139"/>
        <end position="254"/>
    </location>
</feature>
<dbReference type="EMBL" id="BAAAVS010000020">
    <property type="protein sequence ID" value="GAA3033400.1"/>
    <property type="molecule type" value="Genomic_DNA"/>
</dbReference>
<dbReference type="InterPro" id="IPR052164">
    <property type="entry name" value="Anthracycline_SecMetBiosynth"/>
</dbReference>
<reference evidence="3" key="1">
    <citation type="journal article" date="2019" name="Int. J. Syst. Evol. Microbiol.">
        <title>The Global Catalogue of Microorganisms (GCM) 10K type strain sequencing project: providing services to taxonomists for standard genome sequencing and annotation.</title>
        <authorList>
            <consortium name="The Broad Institute Genomics Platform"/>
            <consortium name="The Broad Institute Genome Sequencing Center for Infectious Disease"/>
            <person name="Wu L."/>
            <person name="Ma J."/>
        </authorList>
    </citation>
    <scope>NUCLEOTIDE SEQUENCE [LARGE SCALE GENOMIC DNA]</scope>
    <source>
        <strain evidence="3">JCM 14234</strain>
    </source>
</reference>
<dbReference type="SUPFAM" id="SSF54593">
    <property type="entry name" value="Glyoxalase/Bleomycin resistance protein/Dihydroxybiphenyl dioxygenase"/>
    <property type="match status" value="2"/>
</dbReference>
<dbReference type="PANTHER" id="PTHR33993:SF10">
    <property type="entry name" value="CONSERVED PROTEIN"/>
    <property type="match status" value="1"/>
</dbReference>
<evidence type="ECO:0000259" key="1">
    <source>
        <dbReference type="PROSITE" id="PS51819"/>
    </source>
</evidence>
<protein>
    <submittedName>
        <fullName evidence="2">VOC family protein</fullName>
    </submittedName>
</protein>
<dbReference type="InterPro" id="IPR037523">
    <property type="entry name" value="VOC_core"/>
</dbReference>
<gene>
    <name evidence="2" type="ORF">GCM10010528_13090</name>
</gene>
<dbReference type="InterPro" id="IPR029068">
    <property type="entry name" value="Glyas_Bleomycin-R_OHBP_Dase"/>
</dbReference>
<organism evidence="2 3">
    <name type="scientific">Gordonia defluvii</name>
    <dbReference type="NCBI Taxonomy" id="283718"/>
    <lineage>
        <taxon>Bacteria</taxon>
        <taxon>Bacillati</taxon>
        <taxon>Actinomycetota</taxon>
        <taxon>Actinomycetes</taxon>
        <taxon>Mycobacteriales</taxon>
        <taxon>Gordoniaceae</taxon>
        <taxon>Gordonia</taxon>
    </lineage>
</organism>